<reference evidence="2 3" key="1">
    <citation type="submission" date="2019-09" db="EMBL/GenBank/DDBJ databases">
        <authorList>
            <person name="Cao W.R."/>
        </authorList>
    </citation>
    <scope>NUCLEOTIDE SEQUENCE [LARGE SCALE GENOMIC DNA]</scope>
    <source>
        <strain evidence="3">a4</strain>
    </source>
</reference>
<keyword evidence="1" id="KW-0472">Membrane</keyword>
<dbReference type="EMBL" id="WAAU01000035">
    <property type="protein sequence ID" value="KAB1153361.1"/>
    <property type="molecule type" value="Genomic_DNA"/>
</dbReference>
<evidence type="ECO:0000313" key="2">
    <source>
        <dbReference type="EMBL" id="KAB1153361.1"/>
    </source>
</evidence>
<organism evidence="2 3">
    <name type="scientific">Tenacibaculum aiptasiae</name>
    <dbReference type="NCBI Taxonomy" id="426481"/>
    <lineage>
        <taxon>Bacteria</taxon>
        <taxon>Pseudomonadati</taxon>
        <taxon>Bacteroidota</taxon>
        <taxon>Flavobacteriia</taxon>
        <taxon>Flavobacteriales</taxon>
        <taxon>Flavobacteriaceae</taxon>
        <taxon>Tenacibaculum</taxon>
    </lineage>
</organism>
<sequence>MTSFKATKNNSDRLKWLVYILLGLGVLTYIIKYSDWHIISKILFSIPLIINLLFDVFYFKKAGYVIDKIHFDESGVEIEDTKKGKKRIPYSNLKYTIRKRKFDKYKTEIELKTKKSLRFKTFGRLHIKNWETIFDIEKELEKREVSRVEWKPMTLWGKYWGFFIDLFFITAGGEYAGMNEYQQKSIKEATQNPIKEENDSE</sequence>
<dbReference type="AlphaFoldDB" id="A0A7J5A719"/>
<keyword evidence="1" id="KW-1133">Transmembrane helix</keyword>
<protein>
    <submittedName>
        <fullName evidence="2">Uncharacterized protein</fullName>
    </submittedName>
</protein>
<dbReference type="Proteomes" id="UP000467305">
    <property type="component" value="Unassembled WGS sequence"/>
</dbReference>
<dbReference type="RefSeq" id="WP_150901300.1">
    <property type="nucleotide sequence ID" value="NZ_WAAU01000035.1"/>
</dbReference>
<dbReference type="OrthoDB" id="1439128at2"/>
<comment type="caution">
    <text evidence="2">The sequence shown here is derived from an EMBL/GenBank/DDBJ whole genome shotgun (WGS) entry which is preliminary data.</text>
</comment>
<accession>A0A7J5A719</accession>
<keyword evidence="1" id="KW-0812">Transmembrane</keyword>
<feature type="transmembrane region" description="Helical" evidence="1">
    <location>
        <begin position="38"/>
        <end position="59"/>
    </location>
</feature>
<name>A0A7J5A719_9FLAO</name>
<keyword evidence="3" id="KW-1185">Reference proteome</keyword>
<proteinExistence type="predicted"/>
<feature type="transmembrane region" description="Helical" evidence="1">
    <location>
        <begin position="16"/>
        <end position="32"/>
    </location>
</feature>
<evidence type="ECO:0000256" key="1">
    <source>
        <dbReference type="SAM" id="Phobius"/>
    </source>
</evidence>
<gene>
    <name evidence="2" type="ORF">F7018_16980</name>
</gene>
<evidence type="ECO:0000313" key="3">
    <source>
        <dbReference type="Proteomes" id="UP000467305"/>
    </source>
</evidence>